<evidence type="ECO:0000313" key="2">
    <source>
        <dbReference type="EMBL" id="KAG6791660.1"/>
    </source>
</evidence>
<feature type="compositionally biased region" description="Low complexity" evidence="1">
    <location>
        <begin position="386"/>
        <end position="395"/>
    </location>
</feature>
<dbReference type="OrthoDB" id="755659at2759"/>
<feature type="region of interest" description="Disordered" evidence="1">
    <location>
        <begin position="383"/>
        <end position="403"/>
    </location>
</feature>
<feature type="region of interest" description="Disordered" evidence="1">
    <location>
        <begin position="613"/>
        <end position="693"/>
    </location>
</feature>
<dbReference type="PANTHER" id="PTHR36723">
    <property type="entry name" value="F22C12.19"/>
    <property type="match status" value="1"/>
</dbReference>
<gene>
    <name evidence="2" type="ORF">POTOM_000790</name>
</gene>
<evidence type="ECO:0000313" key="3">
    <source>
        <dbReference type="Proteomes" id="UP000886885"/>
    </source>
</evidence>
<feature type="compositionally biased region" description="Polar residues" evidence="1">
    <location>
        <begin position="675"/>
        <end position="691"/>
    </location>
</feature>
<dbReference type="EMBL" id="JAAWWB010000001">
    <property type="protein sequence ID" value="KAG6791660.1"/>
    <property type="molecule type" value="Genomic_DNA"/>
</dbReference>
<sequence length="851" mass="93082">MDASVEVNYPVDVVVAAAKKKKKNFVMGSDEVFGRDNSNSNNNNNNNNNIRVSTVAVKEVEVEESILVSPRVADAASIQQCSSLFAQKDETSSITTFGSTSWERVLPLEHCEQVIQMPSLPIRDISEQLHRVGSNGPSWIPRTEEVQVQRRGGKVSRSSSGCSKRPRLSPLEDSTSPAVVDNSKESSDKIGANPTKSDSHGKSLFPEYTTVHIDIKAVGQLNPCTVVWFIYLMYILEKTQSAKQKNNFGSKRGERRHSRVTVKTKYDSFSVKAGLSSFGSAAGGNSFFGLCGLKVDVHDITKPVDDISLNDLLDGTYDRPSLGKDKEKKAANMTENFLHSVRKACSVLQFPRPAQFQNFAEMDVCSSEKMLTCPSNSVSIVENGDSSATNMSSSSNKIQDSCNRPDTPANLLDFSFEQPKDTLEHLALPPPKDLESLLLDATKHAASSRHVPDPRPGKTTSRRASLPAFPWSHTFSGHSRTNSDSVKCLPSRSTCQGRWVRIRDSFNSPGSASDCFMNLESLAYDETLVPSQGPKLAVVGNNVDSLKPCCGWTLSSSLASITSHVLLESEGDLKSKGKVELCPTLLEAAQILYGIATQMARQNQNGISRCPEKLSQKAMKARRTKSNEKRENVSAASTSSMGGVDQITPSKRPKLSTIGDKKDHGHINGLGKGTINWSTPKSSRSSPNKSIGDSIAESRHSAAYILKQACMMPPPAKVLHRTYNGQQKTVGGRDLLLGFISRDEQQCCTIKDSSCTLQQLKFLREADQLKLNIWRTTCILKRKELPAAHSAKKPVDVLDHGDVAQIAERSRCTGINTLISPVFTHPEALVETEEINLCASYRVSDTDESNL</sequence>
<accession>A0A8X8DGQ7</accession>
<proteinExistence type="predicted"/>
<keyword evidence="3" id="KW-1185">Reference proteome</keyword>
<name>A0A8X8DGQ7_POPTO</name>
<dbReference type="Proteomes" id="UP000886885">
    <property type="component" value="Chromosome 1A"/>
</dbReference>
<organism evidence="2 3">
    <name type="scientific">Populus tomentosa</name>
    <name type="common">Chinese white poplar</name>
    <dbReference type="NCBI Taxonomy" id="118781"/>
    <lineage>
        <taxon>Eukaryota</taxon>
        <taxon>Viridiplantae</taxon>
        <taxon>Streptophyta</taxon>
        <taxon>Embryophyta</taxon>
        <taxon>Tracheophyta</taxon>
        <taxon>Spermatophyta</taxon>
        <taxon>Magnoliopsida</taxon>
        <taxon>eudicotyledons</taxon>
        <taxon>Gunneridae</taxon>
        <taxon>Pentapetalae</taxon>
        <taxon>rosids</taxon>
        <taxon>fabids</taxon>
        <taxon>Malpighiales</taxon>
        <taxon>Salicaceae</taxon>
        <taxon>Saliceae</taxon>
        <taxon>Populus</taxon>
    </lineage>
</organism>
<reference evidence="2" key="1">
    <citation type="journal article" date="2020" name="bioRxiv">
        <title>Hybrid origin of Populus tomentosa Carr. identified through genome sequencing and phylogenomic analysis.</title>
        <authorList>
            <person name="An X."/>
            <person name="Gao K."/>
            <person name="Chen Z."/>
            <person name="Li J."/>
            <person name="Yang X."/>
            <person name="Yang X."/>
            <person name="Zhou J."/>
            <person name="Guo T."/>
            <person name="Zhao T."/>
            <person name="Huang S."/>
            <person name="Miao D."/>
            <person name="Khan W.U."/>
            <person name="Rao P."/>
            <person name="Ye M."/>
            <person name="Lei B."/>
            <person name="Liao W."/>
            <person name="Wang J."/>
            <person name="Ji L."/>
            <person name="Li Y."/>
            <person name="Guo B."/>
            <person name="Mustafa N.S."/>
            <person name="Li S."/>
            <person name="Yun Q."/>
            <person name="Keller S.R."/>
            <person name="Mao J."/>
            <person name="Zhang R."/>
            <person name="Strauss S.H."/>
        </authorList>
    </citation>
    <scope>NUCLEOTIDE SEQUENCE</scope>
    <source>
        <strain evidence="2">GM15</strain>
        <tissue evidence="2">Leaf</tissue>
    </source>
</reference>
<feature type="region of interest" description="Disordered" evidence="1">
    <location>
        <begin position="443"/>
        <end position="464"/>
    </location>
</feature>
<feature type="region of interest" description="Disordered" evidence="1">
    <location>
        <begin position="145"/>
        <end position="201"/>
    </location>
</feature>
<dbReference type="PANTHER" id="PTHR36723:SF1">
    <property type="entry name" value="F22C12.19"/>
    <property type="match status" value="1"/>
</dbReference>
<dbReference type="AlphaFoldDB" id="A0A8X8DGQ7"/>
<protein>
    <submittedName>
        <fullName evidence="2">Uncharacterized protein</fullName>
    </submittedName>
</protein>
<comment type="caution">
    <text evidence="2">The sequence shown here is derived from an EMBL/GenBank/DDBJ whole genome shotgun (WGS) entry which is preliminary data.</text>
</comment>
<evidence type="ECO:0000256" key="1">
    <source>
        <dbReference type="SAM" id="MobiDB-lite"/>
    </source>
</evidence>